<dbReference type="PANTHER" id="PTHR43818">
    <property type="entry name" value="BCDNA.GH03377"/>
    <property type="match status" value="1"/>
</dbReference>
<proteinExistence type="predicted"/>
<evidence type="ECO:0000259" key="2">
    <source>
        <dbReference type="Pfam" id="PF01408"/>
    </source>
</evidence>
<keyword evidence="4" id="KW-1185">Reference proteome</keyword>
<dbReference type="Proteomes" id="UP000600247">
    <property type="component" value="Unassembled WGS sequence"/>
</dbReference>
<dbReference type="Gene3D" id="3.30.360.10">
    <property type="entry name" value="Dihydrodipicolinate Reductase, domain 2"/>
    <property type="match status" value="1"/>
</dbReference>
<feature type="domain" description="Gfo/Idh/MocA-like oxidoreductase N-terminal" evidence="2">
    <location>
        <begin position="2"/>
        <end position="118"/>
    </location>
</feature>
<dbReference type="RefSeq" id="WP_188887836.1">
    <property type="nucleotide sequence ID" value="NZ_BMHY01000001.1"/>
</dbReference>
<dbReference type="AlphaFoldDB" id="A0A917GXI9"/>
<dbReference type="GO" id="GO:0000166">
    <property type="term" value="F:nucleotide binding"/>
    <property type="evidence" value="ECO:0007669"/>
    <property type="project" value="InterPro"/>
</dbReference>
<sequence length="253" mass="29095">MIKVGILGTGFGRQHAELYKRMTGFEVGLIYGRDENKLREINKTLNIATTTDIYEILENEEIDLVDICLPSSLHAKWSIEALKHHKHVFCETPLTYRIDEAEEILKVSKEYQRNVFVDLFFKFSTPHHITINKIKNDELGEVKSFRSYNKTAPNWGNLGLQKNVSDFHIHNFDFLLEILGMPKHLLSNGIDFGDQSIAITTLNYDNKFAIVESCTNLPANSPFYVGFEVVCEKGSIKFDAEYGMNTREEFVIY</sequence>
<evidence type="ECO:0000313" key="4">
    <source>
        <dbReference type="Proteomes" id="UP000600247"/>
    </source>
</evidence>
<dbReference type="SUPFAM" id="SSF55347">
    <property type="entry name" value="Glyceraldehyde-3-phosphate dehydrogenase-like, C-terminal domain"/>
    <property type="match status" value="1"/>
</dbReference>
<dbReference type="Pfam" id="PF01408">
    <property type="entry name" value="GFO_IDH_MocA"/>
    <property type="match status" value="1"/>
</dbReference>
<keyword evidence="1" id="KW-0560">Oxidoreductase</keyword>
<comment type="caution">
    <text evidence="3">The sequence shown here is derived from an EMBL/GenBank/DDBJ whole genome shotgun (WGS) entry which is preliminary data.</text>
</comment>
<evidence type="ECO:0000256" key="1">
    <source>
        <dbReference type="ARBA" id="ARBA00023002"/>
    </source>
</evidence>
<dbReference type="EMBL" id="BMHY01000001">
    <property type="protein sequence ID" value="GGG59323.1"/>
    <property type="molecule type" value="Genomic_DNA"/>
</dbReference>
<dbReference type="InterPro" id="IPR036291">
    <property type="entry name" value="NAD(P)-bd_dom_sf"/>
</dbReference>
<gene>
    <name evidence="3" type="ORF">GCM10010918_10610</name>
</gene>
<reference evidence="3 4" key="1">
    <citation type="journal article" date="2014" name="Int. J. Syst. Evol. Microbiol.">
        <title>Complete genome sequence of Corynebacterium casei LMG S-19264T (=DSM 44701T), isolated from a smear-ripened cheese.</title>
        <authorList>
            <consortium name="US DOE Joint Genome Institute (JGI-PGF)"/>
            <person name="Walter F."/>
            <person name="Albersmeier A."/>
            <person name="Kalinowski J."/>
            <person name="Ruckert C."/>
        </authorList>
    </citation>
    <scope>NUCLEOTIDE SEQUENCE [LARGE SCALE GENOMIC DNA]</scope>
    <source>
        <strain evidence="3 4">CGMCC 1.15286</strain>
    </source>
</reference>
<dbReference type="GO" id="GO:0016491">
    <property type="term" value="F:oxidoreductase activity"/>
    <property type="evidence" value="ECO:0007669"/>
    <property type="project" value="UniProtKB-KW"/>
</dbReference>
<dbReference type="Gene3D" id="3.40.50.720">
    <property type="entry name" value="NAD(P)-binding Rossmann-like Domain"/>
    <property type="match status" value="1"/>
</dbReference>
<evidence type="ECO:0000313" key="3">
    <source>
        <dbReference type="EMBL" id="GGG59323.1"/>
    </source>
</evidence>
<name>A0A917GXI9_9BACL</name>
<organism evidence="3 4">
    <name type="scientific">Paenibacillus radicis</name>
    <name type="common">ex Gao et al. 2016</name>
    <dbReference type="NCBI Taxonomy" id="1737354"/>
    <lineage>
        <taxon>Bacteria</taxon>
        <taxon>Bacillati</taxon>
        <taxon>Bacillota</taxon>
        <taxon>Bacilli</taxon>
        <taxon>Bacillales</taxon>
        <taxon>Paenibacillaceae</taxon>
        <taxon>Paenibacillus</taxon>
    </lineage>
</organism>
<dbReference type="SUPFAM" id="SSF51735">
    <property type="entry name" value="NAD(P)-binding Rossmann-fold domains"/>
    <property type="match status" value="1"/>
</dbReference>
<accession>A0A917GXI9</accession>
<dbReference type="PANTHER" id="PTHR43818:SF11">
    <property type="entry name" value="BCDNA.GH03377"/>
    <property type="match status" value="1"/>
</dbReference>
<dbReference type="InterPro" id="IPR050463">
    <property type="entry name" value="Gfo/Idh/MocA_oxidrdct_glycsds"/>
</dbReference>
<protein>
    <recommendedName>
        <fullName evidence="2">Gfo/Idh/MocA-like oxidoreductase N-terminal domain-containing protein</fullName>
    </recommendedName>
</protein>
<dbReference type="InterPro" id="IPR000683">
    <property type="entry name" value="Gfo/Idh/MocA-like_OxRdtase_N"/>
</dbReference>